<dbReference type="OrthoDB" id="9781963at2"/>
<dbReference type="Proteomes" id="UP000595446">
    <property type="component" value="Chromosome"/>
</dbReference>
<gene>
    <name evidence="1" type="ORF">MHEC_14030</name>
</gene>
<evidence type="ECO:0000313" key="1">
    <source>
        <dbReference type="EMBL" id="BCO34970.1"/>
    </source>
</evidence>
<keyword evidence="2" id="KW-1185">Reference proteome</keyword>
<protein>
    <submittedName>
        <fullName evidence="1">Uncharacterized protein</fullName>
    </submittedName>
</protein>
<reference evidence="1 2" key="1">
    <citation type="submission" date="2020-12" db="EMBL/GenBank/DDBJ databases">
        <title>Complete genome sequence of Mycobacterium heckeshornense JCM 15655T, closely related to a pathogenic non-tuberculous mycobacterial species Mycobacterium xenopi.</title>
        <authorList>
            <person name="Yoshida M."/>
            <person name="Fukano H."/>
            <person name="Asakura T."/>
            <person name="Suzuki M."/>
            <person name="Hoshino Y."/>
        </authorList>
    </citation>
    <scope>NUCLEOTIDE SEQUENCE [LARGE SCALE GENOMIC DNA]</scope>
    <source>
        <strain evidence="1 2">JCM 15655</strain>
    </source>
</reference>
<dbReference type="SUPFAM" id="SSF54631">
    <property type="entry name" value="CBS-domain pair"/>
    <property type="match status" value="1"/>
</dbReference>
<name>A0A2G8B690_9MYCO</name>
<evidence type="ECO:0000313" key="2">
    <source>
        <dbReference type="Proteomes" id="UP000595446"/>
    </source>
</evidence>
<sequence length="84" mass="9133">MANFIEHYLLGDRHSAYPVAEHDGPISGLVTLEQVCRVVPSQRSTTSVGEIAMPLQQLPTAALNEPLMHCWNAWHPVGAGKLSS</sequence>
<dbReference type="AlphaFoldDB" id="A0A2G8B690"/>
<proteinExistence type="predicted"/>
<dbReference type="RefSeq" id="WP_053094043.1">
    <property type="nucleotide sequence ID" value="NZ_AP024237.1"/>
</dbReference>
<accession>A0A2G8B690</accession>
<organism evidence="1 2">
    <name type="scientific">Mycobacterium heckeshornense</name>
    <dbReference type="NCBI Taxonomy" id="110505"/>
    <lineage>
        <taxon>Bacteria</taxon>
        <taxon>Bacillati</taxon>
        <taxon>Actinomycetota</taxon>
        <taxon>Actinomycetes</taxon>
        <taxon>Mycobacteriales</taxon>
        <taxon>Mycobacteriaceae</taxon>
        <taxon>Mycobacterium</taxon>
    </lineage>
</organism>
<dbReference type="EMBL" id="AP024237">
    <property type="protein sequence ID" value="BCO34970.1"/>
    <property type="molecule type" value="Genomic_DNA"/>
</dbReference>
<dbReference type="InterPro" id="IPR046342">
    <property type="entry name" value="CBS_dom_sf"/>
</dbReference>